<dbReference type="Proteomes" id="UP001597176">
    <property type="component" value="Unassembled WGS sequence"/>
</dbReference>
<accession>A0ABW3WYC0</accession>
<organism evidence="1 2">
    <name type="scientific">Methylobacterium marchantiae</name>
    <dbReference type="NCBI Taxonomy" id="600331"/>
    <lineage>
        <taxon>Bacteria</taxon>
        <taxon>Pseudomonadati</taxon>
        <taxon>Pseudomonadota</taxon>
        <taxon>Alphaproteobacteria</taxon>
        <taxon>Hyphomicrobiales</taxon>
        <taxon>Methylobacteriaceae</taxon>
        <taxon>Methylobacterium</taxon>
    </lineage>
</organism>
<dbReference type="RefSeq" id="WP_238207546.1">
    <property type="nucleotide sequence ID" value="NZ_JBHTND010000009.1"/>
</dbReference>
<gene>
    <name evidence="1" type="ORF">ACFQ4G_08735</name>
</gene>
<dbReference type="EMBL" id="JBHTND010000009">
    <property type="protein sequence ID" value="MFD1301668.1"/>
    <property type="molecule type" value="Genomic_DNA"/>
</dbReference>
<protein>
    <submittedName>
        <fullName evidence="1">Uncharacterized protein</fullName>
    </submittedName>
</protein>
<reference evidence="2" key="1">
    <citation type="journal article" date="2019" name="Int. J. Syst. Evol. Microbiol.">
        <title>The Global Catalogue of Microorganisms (GCM) 10K type strain sequencing project: providing services to taxonomists for standard genome sequencing and annotation.</title>
        <authorList>
            <consortium name="The Broad Institute Genomics Platform"/>
            <consortium name="The Broad Institute Genome Sequencing Center for Infectious Disease"/>
            <person name="Wu L."/>
            <person name="Ma J."/>
        </authorList>
    </citation>
    <scope>NUCLEOTIDE SEQUENCE [LARGE SCALE GENOMIC DNA]</scope>
    <source>
        <strain evidence="2">CCUG 56108</strain>
    </source>
</reference>
<name>A0ABW3WYC0_9HYPH</name>
<proteinExistence type="predicted"/>
<evidence type="ECO:0000313" key="2">
    <source>
        <dbReference type="Proteomes" id="UP001597176"/>
    </source>
</evidence>
<comment type="caution">
    <text evidence="1">The sequence shown here is derived from an EMBL/GenBank/DDBJ whole genome shotgun (WGS) entry which is preliminary data.</text>
</comment>
<keyword evidence="2" id="KW-1185">Reference proteome</keyword>
<evidence type="ECO:0000313" key="1">
    <source>
        <dbReference type="EMBL" id="MFD1301668.1"/>
    </source>
</evidence>
<sequence>MKADLKHANPSDVATLVRKIVGSSPFAKALNGVDVEASNYDDEGEFLRILIHFKNLDELSEDDVDTITSSIEGEISKKDDRFPSVRFSEP</sequence>